<comment type="caution">
    <text evidence="1">The sequence shown here is derived from an EMBL/GenBank/DDBJ whole genome shotgun (WGS) entry which is preliminary data.</text>
</comment>
<evidence type="ECO:0000313" key="2">
    <source>
        <dbReference type="Proteomes" id="UP001428290"/>
    </source>
</evidence>
<dbReference type="Proteomes" id="UP001428290">
    <property type="component" value="Unassembled WGS sequence"/>
</dbReference>
<protein>
    <submittedName>
        <fullName evidence="1">Uncharacterized protein</fullName>
    </submittedName>
</protein>
<reference evidence="1 2" key="1">
    <citation type="submission" date="2024-02" db="EMBL/GenBank/DDBJ databases">
        <title>Herpetosiphon gulosus NBRC 112829.</title>
        <authorList>
            <person name="Ichikawa N."/>
            <person name="Katano-Makiyama Y."/>
            <person name="Hidaka K."/>
        </authorList>
    </citation>
    <scope>NUCLEOTIDE SEQUENCE [LARGE SCALE GENOMIC DNA]</scope>
    <source>
        <strain evidence="1 2">NBRC 112829</strain>
    </source>
</reference>
<sequence>MDTLLLNIFNDKYHRFIIDNMPDSSVKAFYKWIIEDKNSLRVDYLQKSGILKMVELYSYIFHFISKDDDKIVNLCEKISDLMIYQVYEIISDNICITSDKIVSKNKVDLNIKINNSIIEALNNTHRIKLIDIGEFDFISNHLSEDNSQFIDGYRAISKEIDIQNESWIIVYMNIISCINVINNIDLHNYKKSMIRRYNSVNHISMNKYDDIKEIIKLQSETILVSQTLQYCINIYTKIYVKNDITYKIFNDSNILSIIYDVAIVIRLLNDLGLYFLEYSLQEIEMRFDNLLNNEIMGNETWVEWFLRIALDLPFTRLYKDILFNEYNISLYNIEFEMNYRDVIYRILNNTKYLSLIYKKCMKNIESKRKYLFDNDYGYIFDIVMNMVKFHQDVYSKEYTSKEGEFAI</sequence>
<name>A0ABP9WZ16_9CHLR</name>
<gene>
    <name evidence="1" type="ORF">Hgul01_01211</name>
</gene>
<proteinExistence type="predicted"/>
<evidence type="ECO:0000313" key="1">
    <source>
        <dbReference type="EMBL" id="GAA5527425.1"/>
    </source>
</evidence>
<accession>A0ABP9WZ16</accession>
<organism evidence="1 2">
    <name type="scientific">Herpetosiphon gulosus</name>
    <dbReference type="NCBI Taxonomy" id="1973496"/>
    <lineage>
        <taxon>Bacteria</taxon>
        <taxon>Bacillati</taxon>
        <taxon>Chloroflexota</taxon>
        <taxon>Chloroflexia</taxon>
        <taxon>Herpetosiphonales</taxon>
        <taxon>Herpetosiphonaceae</taxon>
        <taxon>Herpetosiphon</taxon>
    </lineage>
</organism>
<dbReference type="EMBL" id="BAABRU010000004">
    <property type="protein sequence ID" value="GAA5527425.1"/>
    <property type="molecule type" value="Genomic_DNA"/>
</dbReference>
<keyword evidence="2" id="KW-1185">Reference proteome</keyword>
<dbReference type="RefSeq" id="WP_345721064.1">
    <property type="nucleotide sequence ID" value="NZ_BAABRU010000004.1"/>
</dbReference>